<dbReference type="Proteomes" id="UP000265703">
    <property type="component" value="Unassembled WGS sequence"/>
</dbReference>
<comment type="caution">
    <text evidence="1">The sequence shown here is derived from an EMBL/GenBank/DDBJ whole genome shotgun (WGS) entry which is preliminary data.</text>
</comment>
<proteinExistence type="predicted"/>
<protein>
    <submittedName>
        <fullName evidence="1">Uncharacterized protein</fullName>
    </submittedName>
</protein>
<keyword evidence="2" id="KW-1185">Reference proteome</keyword>
<dbReference type="OrthoDB" id="270318at2759"/>
<evidence type="ECO:0000313" key="2">
    <source>
        <dbReference type="Proteomes" id="UP000265703"/>
    </source>
</evidence>
<evidence type="ECO:0000313" key="1">
    <source>
        <dbReference type="EMBL" id="RIA96687.1"/>
    </source>
</evidence>
<accession>A0A397TJQ2</accession>
<dbReference type="AlphaFoldDB" id="A0A397TJQ2"/>
<organism evidence="1 2">
    <name type="scientific">Glomus cerebriforme</name>
    <dbReference type="NCBI Taxonomy" id="658196"/>
    <lineage>
        <taxon>Eukaryota</taxon>
        <taxon>Fungi</taxon>
        <taxon>Fungi incertae sedis</taxon>
        <taxon>Mucoromycota</taxon>
        <taxon>Glomeromycotina</taxon>
        <taxon>Glomeromycetes</taxon>
        <taxon>Glomerales</taxon>
        <taxon>Glomeraceae</taxon>
        <taxon>Glomus</taxon>
    </lineage>
</organism>
<name>A0A397TJQ2_9GLOM</name>
<gene>
    <name evidence="1" type="ORF">C1645_358182</name>
</gene>
<dbReference type="STRING" id="658196.A0A397TJQ2"/>
<reference evidence="1 2" key="1">
    <citation type="submission" date="2018-06" db="EMBL/GenBank/DDBJ databases">
        <title>Comparative genomics reveals the genomic features of Rhizophagus irregularis, R. cerebriforme, R. diaphanum and Gigaspora rosea, and their symbiotic lifestyle signature.</title>
        <authorList>
            <person name="Morin E."/>
            <person name="San Clemente H."/>
            <person name="Chen E.C.H."/>
            <person name="De La Providencia I."/>
            <person name="Hainaut M."/>
            <person name="Kuo A."/>
            <person name="Kohler A."/>
            <person name="Murat C."/>
            <person name="Tang N."/>
            <person name="Roy S."/>
            <person name="Loubradou J."/>
            <person name="Henrissat B."/>
            <person name="Grigoriev I.V."/>
            <person name="Corradi N."/>
            <person name="Roux C."/>
            <person name="Martin F.M."/>
        </authorList>
    </citation>
    <scope>NUCLEOTIDE SEQUENCE [LARGE SCALE GENOMIC DNA]</scope>
    <source>
        <strain evidence="1 2">DAOM 227022</strain>
    </source>
</reference>
<sequence length="612" mass="72264">METLYDELRIEIFKFVNTPISLALTNRKWYSISQDPHVRAEWLIYKYGRAHALFHAVRLGNSFITNDVIQALFARDAVISRYFLQRLLMHFGPYDEKLIDLKIEHNVNQIDLERIRAFQKKLRSPWASNLPLPIFTKLITEGYNILNDHYLLVKGNDMELFHFLSAGPLVINYAPQKLAQNLDKIKDLILNKKFIPFPPRPKPTYEDSIEYIQLMQARAHEDYPPKDGFENSRQLNVIARAILIHPDLVIYWKKIGYYEICSDVNELVMQGALLILFPPTPPIDWERPDAKIVVKRLEQLINLGFKLTPIVMEEALHLFQHRLHEIGDILIESFEIIHKKSKAAIARTCLIQAIKPERNHRNTDLLEFLNDRIDQPEKALKNALDYYNVGFKYDASSIKRIKMRSLSVHSNFYYWVLKKFGPDSEITQRCFEDIIESRIWIDLKSQETLESDSTENLTTCAFNAICSIYLEFCNERIPFKANYLPYLQQAKDEEILKPFFEISLPTSFGLQLRNKLPYNINYEYNRPEVNSNQNNKKKVNEKKNKRKISEIHPDKIIEWVKLFENFYSDQILVNNSNVSEIFKNNFEEFWERVTSSQNFEIDDRISPKRFKQ</sequence>
<dbReference type="EMBL" id="QKYT01000040">
    <property type="protein sequence ID" value="RIA96687.1"/>
    <property type="molecule type" value="Genomic_DNA"/>
</dbReference>